<gene>
    <name evidence="2" type="ORF">FHG66_14670</name>
</gene>
<dbReference type="AlphaFoldDB" id="A0A5C4MSQ6"/>
<protein>
    <submittedName>
        <fullName evidence="2">Uncharacterized protein</fullName>
    </submittedName>
</protein>
<accession>A0A5C4MSQ6</accession>
<dbReference type="EMBL" id="VDFU01000018">
    <property type="protein sequence ID" value="TNC48358.1"/>
    <property type="molecule type" value="Genomic_DNA"/>
</dbReference>
<feature type="transmembrane region" description="Helical" evidence="1">
    <location>
        <begin position="29"/>
        <end position="52"/>
    </location>
</feature>
<dbReference type="RefSeq" id="WP_139077812.1">
    <property type="nucleotide sequence ID" value="NZ_VDFU01000018.1"/>
</dbReference>
<comment type="caution">
    <text evidence="2">The sequence shown here is derived from an EMBL/GenBank/DDBJ whole genome shotgun (WGS) entry which is preliminary data.</text>
</comment>
<organism evidence="2 3">
    <name type="scientific">Rubellimicrobium rubrum</name>
    <dbReference type="NCBI Taxonomy" id="2585369"/>
    <lineage>
        <taxon>Bacteria</taxon>
        <taxon>Pseudomonadati</taxon>
        <taxon>Pseudomonadota</taxon>
        <taxon>Alphaproteobacteria</taxon>
        <taxon>Rhodobacterales</taxon>
        <taxon>Roseobacteraceae</taxon>
        <taxon>Rubellimicrobium</taxon>
    </lineage>
</organism>
<keyword evidence="3" id="KW-1185">Reference proteome</keyword>
<keyword evidence="1" id="KW-1133">Transmembrane helix</keyword>
<name>A0A5C4MSQ6_9RHOB</name>
<reference evidence="2 3" key="1">
    <citation type="submission" date="2019-06" db="EMBL/GenBank/DDBJ databases">
        <title>YIM 131921 draft genome.</title>
        <authorList>
            <person name="Jiang L."/>
        </authorList>
    </citation>
    <scope>NUCLEOTIDE SEQUENCE [LARGE SCALE GENOMIC DNA]</scope>
    <source>
        <strain evidence="2 3">YIM 131921</strain>
    </source>
</reference>
<keyword evidence="1" id="KW-0472">Membrane</keyword>
<keyword evidence="1" id="KW-0812">Transmembrane</keyword>
<evidence type="ECO:0000256" key="1">
    <source>
        <dbReference type="SAM" id="Phobius"/>
    </source>
</evidence>
<proteinExistence type="predicted"/>
<sequence>MLLGHLMVGVLGGLGAAAAALFAGQPGWMAVLAYLVLGNLAWVASLLLHMAWDSVRQAARQPVRAAIRAQPRGQIRLKPLNVGR</sequence>
<dbReference type="Proteomes" id="UP000305887">
    <property type="component" value="Unassembled WGS sequence"/>
</dbReference>
<evidence type="ECO:0000313" key="3">
    <source>
        <dbReference type="Proteomes" id="UP000305887"/>
    </source>
</evidence>
<evidence type="ECO:0000313" key="2">
    <source>
        <dbReference type="EMBL" id="TNC48358.1"/>
    </source>
</evidence>